<dbReference type="AlphaFoldDB" id="A0A4V2K0K5"/>
<dbReference type="EMBL" id="ML143414">
    <property type="protein sequence ID" value="TBU29243.1"/>
    <property type="molecule type" value="Genomic_DNA"/>
</dbReference>
<dbReference type="Gene3D" id="3.90.1410.10">
    <property type="entry name" value="set domain protein methyltransferase, domain 1"/>
    <property type="match status" value="1"/>
</dbReference>
<sequence>MSSLKLVTFLTWLADHHVHIHEGISISENGDTGLSVISHQDRPILHPDRLSAIPKTSVLSVRTCTLAHQISWHPYGHGSVLALSFALYSEL</sequence>
<dbReference type="Proteomes" id="UP000292957">
    <property type="component" value="Unassembled WGS sequence"/>
</dbReference>
<dbReference type="InterPro" id="IPR046341">
    <property type="entry name" value="SET_dom_sf"/>
</dbReference>
<reference evidence="1" key="1">
    <citation type="submission" date="2019-01" db="EMBL/GenBank/DDBJ databases">
        <title>Draft genome sequences of three monokaryotic isolates of the white-rot basidiomycete fungus Dichomitus squalens.</title>
        <authorList>
            <consortium name="DOE Joint Genome Institute"/>
            <person name="Lopez S.C."/>
            <person name="Andreopoulos B."/>
            <person name="Pangilinan J."/>
            <person name="Lipzen A."/>
            <person name="Riley R."/>
            <person name="Ahrendt S."/>
            <person name="Ng V."/>
            <person name="Barry K."/>
            <person name="Daum C."/>
            <person name="Grigoriev I.V."/>
            <person name="Hilden K.S."/>
            <person name="Makela M.R."/>
            <person name="de Vries R.P."/>
        </authorList>
    </citation>
    <scope>NUCLEOTIDE SEQUENCE [LARGE SCALE GENOMIC DNA]</scope>
    <source>
        <strain evidence="1">OM18370.1</strain>
    </source>
</reference>
<evidence type="ECO:0000313" key="1">
    <source>
        <dbReference type="EMBL" id="TBU29243.1"/>
    </source>
</evidence>
<protein>
    <submittedName>
        <fullName evidence="1">Uncharacterized protein</fullName>
    </submittedName>
</protein>
<accession>A0A4V2K0K5</accession>
<organism evidence="1">
    <name type="scientific">Dichomitus squalens</name>
    <dbReference type="NCBI Taxonomy" id="114155"/>
    <lineage>
        <taxon>Eukaryota</taxon>
        <taxon>Fungi</taxon>
        <taxon>Dikarya</taxon>
        <taxon>Basidiomycota</taxon>
        <taxon>Agaricomycotina</taxon>
        <taxon>Agaricomycetes</taxon>
        <taxon>Polyporales</taxon>
        <taxon>Polyporaceae</taxon>
        <taxon>Dichomitus</taxon>
    </lineage>
</organism>
<gene>
    <name evidence="1" type="ORF">BD311DRAFT_274879</name>
</gene>
<dbReference type="OrthoDB" id="441812at2759"/>
<dbReference type="SUPFAM" id="SSF82199">
    <property type="entry name" value="SET domain"/>
    <property type="match status" value="1"/>
</dbReference>
<proteinExistence type="predicted"/>
<name>A0A4V2K0K5_9APHY</name>